<dbReference type="Pfam" id="PF05685">
    <property type="entry name" value="Uma2"/>
    <property type="match status" value="1"/>
</dbReference>
<feature type="region of interest" description="Disordered" evidence="1">
    <location>
        <begin position="163"/>
        <end position="187"/>
    </location>
</feature>
<keyword evidence="4" id="KW-1185">Reference proteome</keyword>
<evidence type="ECO:0000259" key="2">
    <source>
        <dbReference type="Pfam" id="PF05685"/>
    </source>
</evidence>
<dbReference type="Proteomes" id="UP000198551">
    <property type="component" value="Unassembled WGS sequence"/>
</dbReference>
<protein>
    <submittedName>
        <fullName evidence="3">Endonuclease, Uma2 family (Restriction endonuclease fold)</fullName>
    </submittedName>
</protein>
<keyword evidence="3" id="KW-0255">Endonuclease</keyword>
<accession>A0A1C4Y7Z2</accession>
<dbReference type="InterPro" id="IPR011335">
    <property type="entry name" value="Restrct_endonuc-II-like"/>
</dbReference>
<reference evidence="4" key="1">
    <citation type="submission" date="2016-06" db="EMBL/GenBank/DDBJ databases">
        <authorList>
            <person name="Varghese N."/>
        </authorList>
    </citation>
    <scope>NUCLEOTIDE SEQUENCE [LARGE SCALE GENOMIC DNA]</scope>
    <source>
        <strain evidence="4">DSM 45555</strain>
    </source>
</reference>
<dbReference type="RefSeq" id="WP_244166999.1">
    <property type="nucleotide sequence ID" value="NZ_FMCV01000010.1"/>
</dbReference>
<dbReference type="CDD" id="cd06260">
    <property type="entry name" value="DUF820-like"/>
    <property type="match status" value="1"/>
</dbReference>
<dbReference type="GO" id="GO:0004519">
    <property type="term" value="F:endonuclease activity"/>
    <property type="evidence" value="ECO:0007669"/>
    <property type="project" value="UniProtKB-KW"/>
</dbReference>
<gene>
    <name evidence="3" type="ORF">GA0070215_11026</name>
</gene>
<name>A0A1C4Y7Z2_9ACTN</name>
<proteinExistence type="predicted"/>
<dbReference type="AlphaFoldDB" id="A0A1C4Y7Z2"/>
<feature type="domain" description="Putative restriction endonuclease" evidence="2">
    <location>
        <begin position="18"/>
        <end position="175"/>
    </location>
</feature>
<evidence type="ECO:0000313" key="4">
    <source>
        <dbReference type="Proteomes" id="UP000198551"/>
    </source>
</evidence>
<organism evidence="3 4">
    <name type="scientific">Micromonospora marina</name>
    <dbReference type="NCBI Taxonomy" id="307120"/>
    <lineage>
        <taxon>Bacteria</taxon>
        <taxon>Bacillati</taxon>
        <taxon>Actinomycetota</taxon>
        <taxon>Actinomycetes</taxon>
        <taxon>Micromonosporales</taxon>
        <taxon>Micromonosporaceae</taxon>
        <taxon>Micromonospora</taxon>
    </lineage>
</organism>
<dbReference type="InterPro" id="IPR008538">
    <property type="entry name" value="Uma2"/>
</dbReference>
<sequence length="187" mass="21308">MAQPVYEWRPPERDWREQDLYDLPEDGNRYEIIDGSLHVTPPPGFAHQELADDLRMALRLAAPPGWRVIREAGLRAPGSNLIPDISVVKPDAPRDGLWLHAADVALVVEVESPSSRRHDRFTKPSVYAEAGIPHYWRVERSEFGPVVHRYQLTKGVHYESLGTVGPDDPVQLDEPWPMRLDPSAWPR</sequence>
<dbReference type="SUPFAM" id="SSF52980">
    <property type="entry name" value="Restriction endonuclease-like"/>
    <property type="match status" value="1"/>
</dbReference>
<evidence type="ECO:0000313" key="3">
    <source>
        <dbReference type="EMBL" id="SCF16842.1"/>
    </source>
</evidence>
<dbReference type="EMBL" id="FMCV01000010">
    <property type="protein sequence ID" value="SCF16842.1"/>
    <property type="molecule type" value="Genomic_DNA"/>
</dbReference>
<dbReference type="PANTHER" id="PTHR35400">
    <property type="entry name" value="SLR1083 PROTEIN"/>
    <property type="match status" value="1"/>
</dbReference>
<dbReference type="Gene3D" id="3.90.1570.10">
    <property type="entry name" value="tt1808, chain A"/>
    <property type="match status" value="1"/>
</dbReference>
<keyword evidence="3" id="KW-0378">Hydrolase</keyword>
<evidence type="ECO:0000256" key="1">
    <source>
        <dbReference type="SAM" id="MobiDB-lite"/>
    </source>
</evidence>
<dbReference type="InterPro" id="IPR012296">
    <property type="entry name" value="Nuclease_put_TT1808"/>
</dbReference>
<dbReference type="PANTHER" id="PTHR35400:SF3">
    <property type="entry name" value="SLL1072 PROTEIN"/>
    <property type="match status" value="1"/>
</dbReference>
<keyword evidence="3" id="KW-0540">Nuclease</keyword>